<feature type="binding site" evidence="13">
    <location>
        <position position="54"/>
    </location>
    <ligand>
        <name>Ca(2+)</name>
        <dbReference type="ChEBI" id="CHEBI:29108"/>
        <label>2</label>
    </ligand>
</feature>
<name>A0A9Q1QFI7_9CARY</name>
<evidence type="ECO:0000313" key="18">
    <source>
        <dbReference type="Proteomes" id="UP001153076"/>
    </source>
</evidence>
<evidence type="ECO:0000256" key="6">
    <source>
        <dbReference type="ARBA" id="ARBA00022559"/>
    </source>
</evidence>
<evidence type="ECO:0000256" key="4">
    <source>
        <dbReference type="ARBA" id="ARBA00012313"/>
    </source>
</evidence>
<keyword evidence="18" id="KW-1185">Reference proteome</keyword>
<evidence type="ECO:0000256" key="11">
    <source>
        <dbReference type="ARBA" id="ARBA00023004"/>
    </source>
</evidence>
<evidence type="ECO:0000256" key="2">
    <source>
        <dbReference type="ARBA" id="ARBA00001970"/>
    </source>
</evidence>
<feature type="region of interest" description="Disordered" evidence="15">
    <location>
        <begin position="121"/>
        <end position="142"/>
    </location>
</feature>
<reference evidence="17" key="1">
    <citation type="submission" date="2022-04" db="EMBL/GenBank/DDBJ databases">
        <title>Carnegiea gigantea Genome sequencing and assembly v2.</title>
        <authorList>
            <person name="Copetti D."/>
            <person name="Sanderson M.J."/>
            <person name="Burquez A."/>
            <person name="Wojciechowski M.F."/>
        </authorList>
    </citation>
    <scope>NUCLEOTIDE SEQUENCE</scope>
    <source>
        <strain evidence="17">SGP5-SGP5p</strain>
        <tissue evidence="17">Aerial part</tissue>
    </source>
</reference>
<evidence type="ECO:0000256" key="7">
    <source>
        <dbReference type="ARBA" id="ARBA00022617"/>
    </source>
</evidence>
<dbReference type="PROSITE" id="PS50873">
    <property type="entry name" value="PEROXIDASE_4"/>
    <property type="match status" value="1"/>
</dbReference>
<dbReference type="SUPFAM" id="SSF48113">
    <property type="entry name" value="Heme-dependent peroxidases"/>
    <property type="match status" value="1"/>
</dbReference>
<proteinExistence type="inferred from homology"/>
<dbReference type="AlphaFoldDB" id="A0A9Q1QFI7"/>
<dbReference type="InterPro" id="IPR002016">
    <property type="entry name" value="Haem_peroxidase"/>
</dbReference>
<dbReference type="InterPro" id="IPR000823">
    <property type="entry name" value="Peroxidase_pln"/>
</dbReference>
<evidence type="ECO:0000256" key="10">
    <source>
        <dbReference type="ARBA" id="ARBA00023002"/>
    </source>
</evidence>
<dbReference type="GO" id="GO:0042744">
    <property type="term" value="P:hydrogen peroxide catabolic process"/>
    <property type="evidence" value="ECO:0007669"/>
    <property type="project" value="UniProtKB-KW"/>
</dbReference>
<dbReference type="Pfam" id="PF00141">
    <property type="entry name" value="peroxidase"/>
    <property type="match status" value="1"/>
</dbReference>
<comment type="similarity">
    <text evidence="14">Belongs to the peroxidase family.</text>
</comment>
<gene>
    <name evidence="17" type="ORF">Cgig2_031625</name>
</gene>
<dbReference type="PANTHER" id="PTHR31517">
    <property type="match status" value="1"/>
</dbReference>
<keyword evidence="9 13" id="KW-0106">Calcium</keyword>
<keyword evidence="6" id="KW-0575">Peroxidase</keyword>
<keyword evidence="12" id="KW-0376">Hydrogen peroxide</keyword>
<evidence type="ECO:0000256" key="15">
    <source>
        <dbReference type="SAM" id="MobiDB-lite"/>
    </source>
</evidence>
<protein>
    <recommendedName>
        <fullName evidence="4">peroxidase</fullName>
        <ecNumber evidence="4">1.11.1.7</ecNumber>
    </recommendedName>
</protein>
<dbReference type="GO" id="GO:0046872">
    <property type="term" value="F:metal ion binding"/>
    <property type="evidence" value="ECO:0007669"/>
    <property type="project" value="UniProtKB-KW"/>
</dbReference>
<evidence type="ECO:0000259" key="16">
    <source>
        <dbReference type="PROSITE" id="PS50873"/>
    </source>
</evidence>
<dbReference type="EC" id="1.11.1.7" evidence="4"/>
<keyword evidence="10" id="KW-0560">Oxidoreductase</keyword>
<evidence type="ECO:0000256" key="5">
    <source>
        <dbReference type="ARBA" id="ARBA00022525"/>
    </source>
</evidence>
<keyword evidence="8 13" id="KW-0479">Metal-binding</keyword>
<dbReference type="EMBL" id="JAKOGI010000245">
    <property type="protein sequence ID" value="KAJ8438660.1"/>
    <property type="molecule type" value="Genomic_DNA"/>
</dbReference>
<comment type="cofactor">
    <cofactor evidence="13">
        <name>Ca(2+)</name>
        <dbReference type="ChEBI" id="CHEBI:29108"/>
    </cofactor>
    <text evidence="13">Binds 2 calcium ions per subunit.</text>
</comment>
<dbReference type="Proteomes" id="UP001153076">
    <property type="component" value="Unassembled WGS sequence"/>
</dbReference>
<dbReference type="GO" id="GO:0020037">
    <property type="term" value="F:heme binding"/>
    <property type="evidence" value="ECO:0007669"/>
    <property type="project" value="InterPro"/>
</dbReference>
<evidence type="ECO:0000256" key="12">
    <source>
        <dbReference type="ARBA" id="ARBA00023324"/>
    </source>
</evidence>
<keyword evidence="7" id="KW-0349">Heme</keyword>
<dbReference type="GO" id="GO:0006979">
    <property type="term" value="P:response to oxidative stress"/>
    <property type="evidence" value="ECO:0007669"/>
    <property type="project" value="InterPro"/>
</dbReference>
<evidence type="ECO:0000256" key="1">
    <source>
        <dbReference type="ARBA" id="ARBA00000189"/>
    </source>
</evidence>
<evidence type="ECO:0000256" key="14">
    <source>
        <dbReference type="RuleBase" id="RU004241"/>
    </source>
</evidence>
<dbReference type="Gene3D" id="1.10.420.10">
    <property type="entry name" value="Peroxidase, domain 2"/>
    <property type="match status" value="1"/>
</dbReference>
<feature type="compositionally biased region" description="Basic and acidic residues" evidence="15">
    <location>
        <begin position="124"/>
        <end position="140"/>
    </location>
</feature>
<evidence type="ECO:0000256" key="3">
    <source>
        <dbReference type="ARBA" id="ARBA00002322"/>
    </source>
</evidence>
<evidence type="ECO:0000256" key="8">
    <source>
        <dbReference type="ARBA" id="ARBA00022723"/>
    </source>
</evidence>
<keyword evidence="11" id="KW-0408">Iron</keyword>
<comment type="function">
    <text evidence="3">Removal of H(2)O(2), oxidation of toxic reductants, biosynthesis and degradation of lignin, suberization, auxin catabolism, response to environmental stresses such as wounding, pathogen attack and oxidative stress. These functions might be dependent on each isozyme/isoform in each plant tissue.</text>
</comment>
<comment type="cofactor">
    <cofactor evidence="2">
        <name>heme b</name>
        <dbReference type="ChEBI" id="CHEBI:60344"/>
    </cofactor>
</comment>
<evidence type="ECO:0000313" key="17">
    <source>
        <dbReference type="EMBL" id="KAJ8438660.1"/>
    </source>
</evidence>
<feature type="domain" description="Plant heme peroxidase family profile" evidence="16">
    <location>
        <begin position="16"/>
        <end position="136"/>
    </location>
</feature>
<keyword evidence="5" id="KW-0964">Secreted</keyword>
<organism evidence="17 18">
    <name type="scientific">Carnegiea gigantea</name>
    <dbReference type="NCBI Taxonomy" id="171969"/>
    <lineage>
        <taxon>Eukaryota</taxon>
        <taxon>Viridiplantae</taxon>
        <taxon>Streptophyta</taxon>
        <taxon>Embryophyta</taxon>
        <taxon>Tracheophyta</taxon>
        <taxon>Spermatophyta</taxon>
        <taxon>Magnoliopsida</taxon>
        <taxon>eudicotyledons</taxon>
        <taxon>Gunneridae</taxon>
        <taxon>Pentapetalae</taxon>
        <taxon>Caryophyllales</taxon>
        <taxon>Cactineae</taxon>
        <taxon>Cactaceae</taxon>
        <taxon>Cactoideae</taxon>
        <taxon>Echinocereeae</taxon>
        <taxon>Carnegiea</taxon>
    </lineage>
</organism>
<dbReference type="PANTHER" id="PTHR31517:SF59">
    <property type="entry name" value="PEROXIDASE"/>
    <property type="match status" value="1"/>
</dbReference>
<comment type="catalytic activity">
    <reaction evidence="1">
        <text>2 a phenolic donor + H2O2 = 2 a phenolic radical donor + 2 H2O</text>
        <dbReference type="Rhea" id="RHEA:56136"/>
        <dbReference type="ChEBI" id="CHEBI:15377"/>
        <dbReference type="ChEBI" id="CHEBI:16240"/>
        <dbReference type="ChEBI" id="CHEBI:139520"/>
        <dbReference type="ChEBI" id="CHEBI:139521"/>
        <dbReference type="EC" id="1.11.1.7"/>
    </reaction>
</comment>
<comment type="caution">
    <text evidence="17">The sequence shown here is derived from an EMBL/GenBank/DDBJ whole genome shotgun (WGS) entry which is preliminary data.</text>
</comment>
<dbReference type="GO" id="GO:0140825">
    <property type="term" value="F:lactoperoxidase activity"/>
    <property type="evidence" value="ECO:0007669"/>
    <property type="project" value="UniProtKB-EC"/>
</dbReference>
<evidence type="ECO:0000256" key="13">
    <source>
        <dbReference type="PIRSR" id="PIRSR600823-3"/>
    </source>
</evidence>
<accession>A0A9Q1QFI7</accession>
<feature type="binding site" evidence="13">
    <location>
        <position position="57"/>
    </location>
    <ligand>
        <name>Ca(2+)</name>
        <dbReference type="ChEBI" id="CHEBI:29108"/>
        <label>2</label>
    </ligand>
</feature>
<dbReference type="InterPro" id="IPR010255">
    <property type="entry name" value="Haem_peroxidase_sf"/>
</dbReference>
<sequence length="178" mass="19970">MDLGLFLMIHDSVADLAGRLRALSQSQTMDKTLVSKLKRICKSSTNANRSAFLDQNTLFVLYNEYYNQIKNKRGLLKTDQGLALDSLSSNVELRIVANNAFFKQSFVKVITEMESIQRAGSWEKSGKSAREQKISGRGDGSESSFDAIKVVQVYNYGLLCIPPDFVNDEQDKSYHDLA</sequence>
<evidence type="ECO:0000256" key="9">
    <source>
        <dbReference type="ARBA" id="ARBA00022837"/>
    </source>
</evidence>